<evidence type="ECO:0000313" key="1">
    <source>
        <dbReference type="EMBL" id="MFC5668403.1"/>
    </source>
</evidence>
<comment type="caution">
    <text evidence="1">The sequence shown here is derived from an EMBL/GenBank/DDBJ whole genome shotgun (WGS) entry which is preliminary data.</text>
</comment>
<name>A0ABW0XEX4_9ACTN</name>
<reference evidence="2" key="1">
    <citation type="journal article" date="2019" name="Int. J. Syst. Evol. Microbiol.">
        <title>The Global Catalogue of Microorganisms (GCM) 10K type strain sequencing project: providing services to taxonomists for standard genome sequencing and annotation.</title>
        <authorList>
            <consortium name="The Broad Institute Genomics Platform"/>
            <consortium name="The Broad Institute Genome Sequencing Center for Infectious Disease"/>
            <person name="Wu L."/>
            <person name="Ma J."/>
        </authorList>
    </citation>
    <scope>NUCLEOTIDE SEQUENCE [LARGE SCALE GENOMIC DNA]</scope>
    <source>
        <strain evidence="2">CGMCC 4.1437</strain>
    </source>
</reference>
<sequence>MRWISRLTVEGLRFSSAAIVETEPHLVEERPGLLILADTGYVFVELDRSLDRYGIPLLRPSYRTLAPRPSEGLLKSVRQLIESVNDTLEGQLVLAQHGARTIEGVGARAGQRLLAMTCVIWHNRTTGRPVTRSLIAYDH</sequence>
<keyword evidence="2" id="KW-1185">Reference proteome</keyword>
<accession>A0ABW0XEX4</accession>
<gene>
    <name evidence="1" type="ORF">ACFP3U_36280</name>
</gene>
<dbReference type="Proteomes" id="UP001595975">
    <property type="component" value="Unassembled WGS sequence"/>
</dbReference>
<evidence type="ECO:0008006" key="3">
    <source>
        <dbReference type="Google" id="ProtNLM"/>
    </source>
</evidence>
<organism evidence="1 2">
    <name type="scientific">Kitasatospora misakiensis</name>
    <dbReference type="NCBI Taxonomy" id="67330"/>
    <lineage>
        <taxon>Bacteria</taxon>
        <taxon>Bacillati</taxon>
        <taxon>Actinomycetota</taxon>
        <taxon>Actinomycetes</taxon>
        <taxon>Kitasatosporales</taxon>
        <taxon>Streptomycetaceae</taxon>
        <taxon>Kitasatospora</taxon>
    </lineage>
</organism>
<dbReference type="EMBL" id="JBHSOF010000098">
    <property type="protein sequence ID" value="MFC5668403.1"/>
    <property type="molecule type" value="Genomic_DNA"/>
</dbReference>
<protein>
    <recommendedName>
        <fullName evidence="3">Transposase</fullName>
    </recommendedName>
</protein>
<evidence type="ECO:0000313" key="2">
    <source>
        <dbReference type="Proteomes" id="UP001595975"/>
    </source>
</evidence>
<dbReference type="RefSeq" id="WP_380230045.1">
    <property type="nucleotide sequence ID" value="NZ_JBHSOF010000098.1"/>
</dbReference>
<proteinExistence type="predicted"/>